<dbReference type="InParanoid" id="A0A0H2STW2"/>
<dbReference type="Proteomes" id="UP000053477">
    <property type="component" value="Unassembled WGS sequence"/>
</dbReference>
<keyword evidence="3" id="KW-1185">Reference proteome</keyword>
<evidence type="ECO:0000313" key="2">
    <source>
        <dbReference type="EMBL" id="KLO20561.1"/>
    </source>
</evidence>
<dbReference type="OrthoDB" id="1921208at2759"/>
<dbReference type="InterPro" id="IPR052953">
    <property type="entry name" value="Ser-rich/MCO-related"/>
</dbReference>
<name>A0A0H2STW2_9AGAM</name>
<feature type="signal peptide" evidence="1">
    <location>
        <begin position="1"/>
        <end position="18"/>
    </location>
</feature>
<feature type="chain" id="PRO_5005202284" evidence="1">
    <location>
        <begin position="19"/>
        <end position="367"/>
    </location>
</feature>
<reference evidence="2 3" key="1">
    <citation type="submission" date="2015-04" db="EMBL/GenBank/DDBJ databases">
        <title>Complete genome sequence of Schizopora paradoxa KUC8140, a cosmopolitan wood degrader in East Asia.</title>
        <authorList>
            <consortium name="DOE Joint Genome Institute"/>
            <person name="Min B."/>
            <person name="Park H."/>
            <person name="Jang Y."/>
            <person name="Kim J.-J."/>
            <person name="Kim K.H."/>
            <person name="Pangilinan J."/>
            <person name="Lipzen A."/>
            <person name="Riley R."/>
            <person name="Grigoriev I.V."/>
            <person name="Spatafora J.W."/>
            <person name="Choi I.-G."/>
        </authorList>
    </citation>
    <scope>NUCLEOTIDE SEQUENCE [LARGE SCALE GENOMIC DNA]</scope>
    <source>
        <strain evidence="2 3">KUC8140</strain>
    </source>
</reference>
<proteinExistence type="predicted"/>
<dbReference type="CDD" id="cd00920">
    <property type="entry name" value="Cupredoxin"/>
    <property type="match status" value="2"/>
</dbReference>
<evidence type="ECO:0000256" key="1">
    <source>
        <dbReference type="SAM" id="SignalP"/>
    </source>
</evidence>
<gene>
    <name evidence="2" type="ORF">SCHPADRAFT_884600</name>
</gene>
<dbReference type="SUPFAM" id="SSF49503">
    <property type="entry name" value="Cupredoxins"/>
    <property type="match status" value="2"/>
</dbReference>
<dbReference type="AlphaFoldDB" id="A0A0H2STW2"/>
<accession>A0A0H2STW2</accession>
<dbReference type="STRING" id="27342.A0A0H2STW2"/>
<dbReference type="EMBL" id="KQ085882">
    <property type="protein sequence ID" value="KLO20561.1"/>
    <property type="molecule type" value="Genomic_DNA"/>
</dbReference>
<dbReference type="Gene3D" id="2.60.40.420">
    <property type="entry name" value="Cupredoxins - blue copper proteins"/>
    <property type="match status" value="2"/>
</dbReference>
<keyword evidence="1" id="KW-0732">Signal</keyword>
<protein>
    <submittedName>
        <fullName evidence="2">Cupredoxin</fullName>
    </submittedName>
</protein>
<organism evidence="2 3">
    <name type="scientific">Schizopora paradoxa</name>
    <dbReference type="NCBI Taxonomy" id="27342"/>
    <lineage>
        <taxon>Eukaryota</taxon>
        <taxon>Fungi</taxon>
        <taxon>Dikarya</taxon>
        <taxon>Basidiomycota</taxon>
        <taxon>Agaricomycotina</taxon>
        <taxon>Agaricomycetes</taxon>
        <taxon>Hymenochaetales</taxon>
        <taxon>Schizoporaceae</taxon>
        <taxon>Schizopora</taxon>
    </lineage>
</organism>
<evidence type="ECO:0000313" key="3">
    <source>
        <dbReference type="Proteomes" id="UP000053477"/>
    </source>
</evidence>
<dbReference type="PANTHER" id="PTHR34883:SF15">
    <property type="entry name" value="EXTRACELLULAR SERINE-RICH PROTEIN"/>
    <property type="match status" value="1"/>
</dbReference>
<sequence length="367" mass="37056">MFASTLLALGLVVPFAAAQSMMHTVIVGGSAGNVTFTPEAISASVGDQVMFQFQQKNHSATQSSFAAPCSHKDGGFTSGFLPVAANVTDNFPSYTITVNDTEPIWVYCGQNAGLPTSHCGMGMVFAVNCGPDGSNTSFTSFKNAALAIGQQLQAQANATSTMGSSYGSASAAPAETSTVAAAPPAVSGTSTSSGAATTHTVSVGANGGLEYSPNEITAAAGDVVVFNFMAKNHTITQSSFADPCLKLEKTSTTGQIGFDSGFMPVAANSSSFPSFSIVVNDTTPVWAYCRQTGHCESGMVFAINANDSSSKSFSAFQLLANGSNTTTGEPASSNSTTSSNVSGASRTVGTSAGLALGLVGALFAVVM</sequence>
<dbReference type="InterPro" id="IPR008972">
    <property type="entry name" value="Cupredoxin"/>
</dbReference>
<dbReference type="PANTHER" id="PTHR34883">
    <property type="entry name" value="SERINE-RICH PROTEIN, PUTATIVE-RELATED-RELATED"/>
    <property type="match status" value="1"/>
</dbReference>